<dbReference type="AlphaFoldDB" id="T0H221"/>
<name>T0H221_9SPHN</name>
<dbReference type="Proteomes" id="UP000015525">
    <property type="component" value="Unassembled WGS sequence"/>
</dbReference>
<dbReference type="EMBL" id="ATHO01000033">
    <property type="protein sequence ID" value="EQB10376.1"/>
    <property type="molecule type" value="Genomic_DNA"/>
</dbReference>
<evidence type="ECO:0000313" key="2">
    <source>
        <dbReference type="EMBL" id="EQB10376.1"/>
    </source>
</evidence>
<accession>T0H221</accession>
<comment type="caution">
    <text evidence="2">The sequence shown here is derived from an EMBL/GenBank/DDBJ whole genome shotgun (WGS) entry which is preliminary data.</text>
</comment>
<proteinExistence type="predicted"/>
<protein>
    <submittedName>
        <fullName evidence="2">Uncharacterized protein</fullName>
    </submittedName>
</protein>
<dbReference type="RefSeq" id="WP_021237135.1">
    <property type="nucleotide sequence ID" value="NZ_ATHO01000033.1"/>
</dbReference>
<evidence type="ECO:0000313" key="3">
    <source>
        <dbReference type="Proteomes" id="UP000015525"/>
    </source>
</evidence>
<sequence length="70" mass="7626">MFSLLLAAAVPVAPAADQARRVIEWQLRSPPREGDTAGLSAEEAEAVRQRYLQSIGERPPRPASADRDGR</sequence>
<dbReference type="PATRIC" id="fig|1329909.3.peg.795"/>
<keyword evidence="3" id="KW-1185">Reference proteome</keyword>
<organism evidence="2 3">
    <name type="scientific">Sphingobium quisquiliarum P25</name>
    <dbReference type="NCBI Taxonomy" id="1329909"/>
    <lineage>
        <taxon>Bacteria</taxon>
        <taxon>Pseudomonadati</taxon>
        <taxon>Pseudomonadota</taxon>
        <taxon>Alphaproteobacteria</taxon>
        <taxon>Sphingomonadales</taxon>
        <taxon>Sphingomonadaceae</taxon>
        <taxon>Sphingobium</taxon>
    </lineage>
</organism>
<evidence type="ECO:0000256" key="1">
    <source>
        <dbReference type="SAM" id="MobiDB-lite"/>
    </source>
</evidence>
<reference evidence="2 3" key="1">
    <citation type="journal article" date="2013" name="Genome Announc.">
        <title>Draft Genome Sequence of Sphingobium quisquiliarum Strain P25T, a Novel Hexachlorocyclohexane (HCH)-Degrading Bacterium Isolated from an HCH Dumpsite.</title>
        <authorList>
            <person name="Kumar Singh A."/>
            <person name="Sangwan N."/>
            <person name="Sharma A."/>
            <person name="Gupta V."/>
            <person name="Khurana J.P."/>
            <person name="Lal R."/>
        </authorList>
    </citation>
    <scope>NUCLEOTIDE SEQUENCE [LARGE SCALE GENOMIC DNA]</scope>
    <source>
        <strain evidence="2 3">P25</strain>
    </source>
</reference>
<gene>
    <name evidence="2" type="ORF">L288_04165</name>
</gene>
<feature type="region of interest" description="Disordered" evidence="1">
    <location>
        <begin position="51"/>
        <end position="70"/>
    </location>
</feature>
<feature type="compositionally biased region" description="Basic and acidic residues" evidence="1">
    <location>
        <begin position="58"/>
        <end position="70"/>
    </location>
</feature>